<evidence type="ECO:0000313" key="11">
    <source>
        <dbReference type="Proteomes" id="UP000184185"/>
    </source>
</evidence>
<feature type="domain" description="Glycosyltransferase 2-like" evidence="9">
    <location>
        <begin position="9"/>
        <end position="140"/>
    </location>
</feature>
<feature type="transmembrane region" description="Helical" evidence="8">
    <location>
        <begin position="235"/>
        <end position="258"/>
    </location>
</feature>
<dbReference type="GO" id="GO:0009103">
    <property type="term" value="P:lipopolysaccharide biosynthetic process"/>
    <property type="evidence" value="ECO:0007669"/>
    <property type="project" value="UniProtKB-KW"/>
</dbReference>
<gene>
    <name evidence="10" type="ORF">SAMN02745725_01840</name>
</gene>
<evidence type="ECO:0000256" key="2">
    <source>
        <dbReference type="ARBA" id="ARBA00022676"/>
    </source>
</evidence>
<dbReference type="Gene3D" id="3.90.550.10">
    <property type="entry name" value="Spore Coat Polysaccharide Biosynthesis Protein SpsA, Chain A"/>
    <property type="match status" value="1"/>
</dbReference>
<sequence>MLKIEKKISFVIPCYYSQDTVSDVVRDIFTEFPREDYNIEIVLVNDGSKDNTYNVLKSLADQDSRVVVINLSRNFGQDGATMCGFTHATGDYIVALDDDGQNPPCEAHKLLEEIEKGYDIVFAKYHEKKDSAFKKFGHNLNGYIATTLIGKPKDIELNSYFVITSFVRDQMIKYQGAYPYIWGLMLRATDNMANVYVEHKAREVGESTYTLRKLVGLWFDGVISFSIKPLRITSVLGVVATILGFLLAIVIIIKTLIYGDVAGWTSLIATILILSGVQMLMLGMLGEYVGRNFLNNNNSPQYIVRDKYIKEQD</sequence>
<evidence type="ECO:0000256" key="8">
    <source>
        <dbReference type="SAM" id="Phobius"/>
    </source>
</evidence>
<keyword evidence="1" id="KW-1003">Cell membrane</keyword>
<dbReference type="PANTHER" id="PTHR48090:SF3">
    <property type="entry name" value="UNDECAPRENYL-PHOSPHATE 4-DEOXY-4-FORMAMIDO-L-ARABINOSE TRANSFERASE"/>
    <property type="match status" value="1"/>
</dbReference>
<keyword evidence="3 10" id="KW-0808">Transferase</keyword>
<dbReference type="PANTHER" id="PTHR48090">
    <property type="entry name" value="UNDECAPRENYL-PHOSPHATE 4-DEOXY-4-FORMAMIDO-L-ARABINOSE TRANSFERASE-RELATED"/>
    <property type="match status" value="1"/>
</dbReference>
<dbReference type="AlphaFoldDB" id="A0A1M6GVI8"/>
<evidence type="ECO:0000256" key="3">
    <source>
        <dbReference type="ARBA" id="ARBA00022679"/>
    </source>
</evidence>
<evidence type="ECO:0000256" key="4">
    <source>
        <dbReference type="ARBA" id="ARBA00022692"/>
    </source>
</evidence>
<dbReference type="Proteomes" id="UP000184185">
    <property type="component" value="Unassembled WGS sequence"/>
</dbReference>
<keyword evidence="7 8" id="KW-0472">Membrane</keyword>
<dbReference type="RefSeq" id="WP_072916572.1">
    <property type="nucleotide sequence ID" value="NZ_FQYQ01000011.1"/>
</dbReference>
<dbReference type="SUPFAM" id="SSF53448">
    <property type="entry name" value="Nucleotide-diphospho-sugar transferases"/>
    <property type="match status" value="1"/>
</dbReference>
<dbReference type="InterPro" id="IPR029044">
    <property type="entry name" value="Nucleotide-diphossugar_trans"/>
</dbReference>
<dbReference type="CDD" id="cd04187">
    <property type="entry name" value="DPM1_like_bac"/>
    <property type="match status" value="1"/>
</dbReference>
<dbReference type="InterPro" id="IPR050256">
    <property type="entry name" value="Glycosyltransferase_2"/>
</dbReference>
<accession>A0A1M6GVI8</accession>
<keyword evidence="11" id="KW-1185">Reference proteome</keyword>
<dbReference type="GO" id="GO:0099621">
    <property type="term" value="F:undecaprenyl-phosphate 4-deoxy-4-formamido-L-arabinose transferase activity"/>
    <property type="evidence" value="ECO:0007669"/>
    <property type="project" value="TreeGrafter"/>
</dbReference>
<dbReference type="EMBL" id="FQYQ01000011">
    <property type="protein sequence ID" value="SHJ13993.1"/>
    <property type="molecule type" value="Genomic_DNA"/>
</dbReference>
<dbReference type="Pfam" id="PF00535">
    <property type="entry name" value="Glycos_transf_2"/>
    <property type="match status" value="1"/>
</dbReference>
<protein>
    <submittedName>
        <fullName evidence="10">Undecaprenyl-phosphate 4-deoxy-4-formamido-L-arabinose transferase</fullName>
    </submittedName>
</protein>
<proteinExistence type="predicted"/>
<keyword evidence="5" id="KW-0448">Lipopolysaccharide biosynthesis</keyword>
<keyword evidence="6 8" id="KW-1133">Transmembrane helix</keyword>
<evidence type="ECO:0000256" key="5">
    <source>
        <dbReference type="ARBA" id="ARBA00022985"/>
    </source>
</evidence>
<evidence type="ECO:0000259" key="9">
    <source>
        <dbReference type="Pfam" id="PF00535"/>
    </source>
</evidence>
<evidence type="ECO:0000256" key="6">
    <source>
        <dbReference type="ARBA" id="ARBA00022989"/>
    </source>
</evidence>
<reference evidence="10 11" key="1">
    <citation type="submission" date="2016-11" db="EMBL/GenBank/DDBJ databases">
        <authorList>
            <person name="Jaros S."/>
            <person name="Januszkiewicz K."/>
            <person name="Wedrychowicz H."/>
        </authorList>
    </citation>
    <scope>NUCLEOTIDE SEQUENCE [LARGE SCALE GENOMIC DNA]</scope>
    <source>
        <strain evidence="10 11">DSM 14809</strain>
    </source>
</reference>
<evidence type="ECO:0000256" key="7">
    <source>
        <dbReference type="ARBA" id="ARBA00023136"/>
    </source>
</evidence>
<feature type="transmembrane region" description="Helical" evidence="8">
    <location>
        <begin position="264"/>
        <end position="285"/>
    </location>
</feature>
<organism evidence="10 11">
    <name type="scientific">Pseudobutyrivibrio xylanivorans DSM 14809</name>
    <dbReference type="NCBI Taxonomy" id="1123012"/>
    <lineage>
        <taxon>Bacteria</taxon>
        <taxon>Bacillati</taxon>
        <taxon>Bacillota</taxon>
        <taxon>Clostridia</taxon>
        <taxon>Lachnospirales</taxon>
        <taxon>Lachnospiraceae</taxon>
        <taxon>Pseudobutyrivibrio</taxon>
    </lineage>
</organism>
<dbReference type="GO" id="GO:0005886">
    <property type="term" value="C:plasma membrane"/>
    <property type="evidence" value="ECO:0007669"/>
    <property type="project" value="TreeGrafter"/>
</dbReference>
<keyword evidence="2" id="KW-0328">Glycosyltransferase</keyword>
<evidence type="ECO:0000256" key="1">
    <source>
        <dbReference type="ARBA" id="ARBA00022475"/>
    </source>
</evidence>
<dbReference type="InterPro" id="IPR001173">
    <property type="entry name" value="Glyco_trans_2-like"/>
</dbReference>
<keyword evidence="4 8" id="KW-0812">Transmembrane</keyword>
<name>A0A1M6GVI8_PSEXY</name>
<dbReference type="OrthoDB" id="9807778at2"/>
<evidence type="ECO:0000313" key="10">
    <source>
        <dbReference type="EMBL" id="SHJ13993.1"/>
    </source>
</evidence>